<dbReference type="Pfam" id="PF00005">
    <property type="entry name" value="ABC_tran"/>
    <property type="match status" value="1"/>
</dbReference>
<name>A0A7J7MPZ6_9MAGN</name>
<evidence type="ECO:0000256" key="5">
    <source>
        <dbReference type="ARBA" id="ARBA00022737"/>
    </source>
</evidence>
<dbReference type="GO" id="GO:0140359">
    <property type="term" value="F:ABC-type transporter activity"/>
    <property type="evidence" value="ECO:0007669"/>
    <property type="project" value="InterPro"/>
</dbReference>
<dbReference type="InterPro" id="IPR003593">
    <property type="entry name" value="AAA+_ATPase"/>
</dbReference>
<dbReference type="EMBL" id="JACGCM010001293">
    <property type="protein sequence ID" value="KAF6156897.1"/>
    <property type="molecule type" value="Genomic_DNA"/>
</dbReference>
<keyword evidence="10" id="KW-0175">Coiled coil</keyword>
<dbReference type="InterPro" id="IPR027417">
    <property type="entry name" value="P-loop_NTPase"/>
</dbReference>
<evidence type="ECO:0000259" key="12">
    <source>
        <dbReference type="PROSITE" id="PS50893"/>
    </source>
</evidence>
<feature type="transmembrane region" description="Helical" evidence="11">
    <location>
        <begin position="924"/>
        <end position="951"/>
    </location>
</feature>
<evidence type="ECO:0000259" key="13">
    <source>
        <dbReference type="PROSITE" id="PS50929"/>
    </source>
</evidence>
<evidence type="ECO:0000256" key="4">
    <source>
        <dbReference type="ARBA" id="ARBA00022692"/>
    </source>
</evidence>
<dbReference type="InterPro" id="IPR044746">
    <property type="entry name" value="ABCC_6TM_D1"/>
</dbReference>
<keyword evidence="7" id="KW-0067">ATP-binding</keyword>
<evidence type="ECO:0000256" key="3">
    <source>
        <dbReference type="ARBA" id="ARBA00022448"/>
    </source>
</evidence>
<dbReference type="InterPro" id="IPR003439">
    <property type="entry name" value="ABC_transporter-like_ATP-bd"/>
</dbReference>
<dbReference type="Gene3D" id="1.20.1560.10">
    <property type="entry name" value="ABC transporter type 1, transmembrane domain"/>
    <property type="match status" value="2"/>
</dbReference>
<dbReference type="InterPro" id="IPR050173">
    <property type="entry name" value="ABC_transporter_C-like"/>
</dbReference>
<feature type="transmembrane region" description="Helical" evidence="11">
    <location>
        <begin position="270"/>
        <end position="297"/>
    </location>
</feature>
<feature type="transmembrane region" description="Helical" evidence="11">
    <location>
        <begin position="153"/>
        <end position="171"/>
    </location>
</feature>
<dbReference type="SUPFAM" id="SSF90123">
    <property type="entry name" value="ABC transporter transmembrane region"/>
    <property type="match status" value="2"/>
</dbReference>
<sequence length="993" mass="111829">MEVSLKVINVACFSLLVITWVLIEFLKQKKRDVEDEGLKEGAVLRKSTVFAKITVISNILISILYLGFCFYETFKLKILSLESVLKASVWVIVALFAFYLRNKTFNKRWPLVLVVWWLFSTILNTVDISIYLLAHLNSNKFPNFLPEANVADFASLPLLILLCFNAVRVNYVQKLQEFKHPLLHREGDDVLRDVDPFANAGIWSLLTFQWLNPLFSEGRIRKLELHQIPSAAESETAEKSFSLLQESFRKQKTETFSLSKAILHSTWKPLAINAVFAGLNTLASYIGPLLITSFVNFLSGKRDDSSHKYGLILSLCFFFAKTVESLSQRQWYFGANRIGIRVRAALMVSIYKKSQSIKYGSPNNGRIVNFINSDVERIGDFCWYIHRIWLLPIQVFLALAILYKNLGSAPAIAALFSTVFVMVSNTPLANLQETLHSKIMKAKDSRIKAISEILKSIRVLKLHSWETTYLKNILKLREVERSSLKKYLYTCAAVAFLFWTSPTLVSVTTFGVCILIKAPLTSGTVLSALATFRILQEPIYNLPELISMIAQTKVSLDRIHEFIGETEYEKKVTPDHVPKASSIAVEIKIAEYTWETSISCLKKPAVKISEEIKIRRGDKVAVCGSVGSGKSSLLYSILGEIPRISGVGIKVFGSKAYVPQSAWIQTGTVRENVMFGKEIEKIFYKDVLKGCALDKDIDMWVDGDLSVVGERGVNLSGGQKQRIQIARAIYSESDIYLLDDPFSAVDAHTGAHLFKECIMRLLSQKTVIYVTNQLEFLDASDLVLVMKDGKIVESGKYEELIADPNGELVRQMVAYNHSLSQVTPPQVHRSVSCAPCENQIELTEENADDLMDNEKALERNHEEETENGRVKWKVYSTFMTSAYKGALIPVILVCQIIFQGLQMGSNYWIAWATMEEGRVSKKKLIGVFALMSGCSSIFILGRAVLLATIAIETSQTLFLSMMTSIFRAPISFFDSTPSSRILNRVSFLSSFFF</sequence>
<evidence type="ECO:0000256" key="10">
    <source>
        <dbReference type="SAM" id="Coils"/>
    </source>
</evidence>
<dbReference type="GO" id="GO:0005524">
    <property type="term" value="F:ATP binding"/>
    <property type="evidence" value="ECO:0007669"/>
    <property type="project" value="UniProtKB-KW"/>
</dbReference>
<reference evidence="14 15" key="1">
    <citation type="journal article" date="2020" name="IScience">
        <title>Genome Sequencing of the Endangered Kingdonia uniflora (Circaeasteraceae, Ranunculales) Reveals Potential Mechanisms of Evolutionary Specialization.</title>
        <authorList>
            <person name="Sun Y."/>
            <person name="Deng T."/>
            <person name="Zhang A."/>
            <person name="Moore M.J."/>
            <person name="Landis J.B."/>
            <person name="Lin N."/>
            <person name="Zhang H."/>
            <person name="Zhang X."/>
            <person name="Huang J."/>
            <person name="Zhang X."/>
            <person name="Sun H."/>
            <person name="Wang H."/>
        </authorList>
    </citation>
    <scope>NUCLEOTIDE SEQUENCE [LARGE SCALE GENOMIC DNA]</scope>
    <source>
        <strain evidence="14">TB1705</strain>
        <tissue evidence="14">Leaf</tissue>
    </source>
</reference>
<feature type="transmembrane region" description="Helical" evidence="11">
    <location>
        <begin position="381"/>
        <end position="403"/>
    </location>
</feature>
<proteinExistence type="inferred from homology"/>
<accession>A0A7J7MPZ6</accession>
<dbReference type="GO" id="GO:0016020">
    <property type="term" value="C:membrane"/>
    <property type="evidence" value="ECO:0007669"/>
    <property type="project" value="UniProtKB-SubCell"/>
</dbReference>
<evidence type="ECO:0000256" key="9">
    <source>
        <dbReference type="ARBA" id="ARBA00023136"/>
    </source>
</evidence>
<feature type="transmembrane region" description="Helical" evidence="11">
    <location>
        <begin position="6"/>
        <end position="26"/>
    </location>
</feature>
<dbReference type="InterPro" id="IPR011527">
    <property type="entry name" value="ABC1_TM_dom"/>
</dbReference>
<dbReference type="InterPro" id="IPR036640">
    <property type="entry name" value="ABC1_TM_sf"/>
</dbReference>
<feature type="transmembrane region" description="Helical" evidence="11">
    <location>
        <begin position="409"/>
        <end position="431"/>
    </location>
</feature>
<dbReference type="FunFam" id="1.20.1560.10:FF:000003">
    <property type="entry name" value="ABC transporter C family member 10"/>
    <property type="match status" value="1"/>
</dbReference>
<comment type="subcellular location">
    <subcellularLocation>
        <location evidence="1">Membrane</location>
        <topology evidence="1">Multi-pass membrane protein</topology>
    </subcellularLocation>
</comment>
<evidence type="ECO:0000256" key="7">
    <source>
        <dbReference type="ARBA" id="ARBA00022840"/>
    </source>
</evidence>
<keyword evidence="6" id="KW-0547">Nucleotide-binding</keyword>
<dbReference type="Pfam" id="PF00664">
    <property type="entry name" value="ABC_membrane"/>
    <property type="match status" value="2"/>
</dbReference>
<dbReference type="Proteomes" id="UP000541444">
    <property type="component" value="Unassembled WGS sequence"/>
</dbReference>
<organism evidence="14 15">
    <name type="scientific">Kingdonia uniflora</name>
    <dbReference type="NCBI Taxonomy" id="39325"/>
    <lineage>
        <taxon>Eukaryota</taxon>
        <taxon>Viridiplantae</taxon>
        <taxon>Streptophyta</taxon>
        <taxon>Embryophyta</taxon>
        <taxon>Tracheophyta</taxon>
        <taxon>Spermatophyta</taxon>
        <taxon>Magnoliopsida</taxon>
        <taxon>Ranunculales</taxon>
        <taxon>Circaeasteraceae</taxon>
        <taxon>Kingdonia</taxon>
    </lineage>
</organism>
<dbReference type="SUPFAM" id="SSF52540">
    <property type="entry name" value="P-loop containing nucleoside triphosphate hydrolases"/>
    <property type="match status" value="1"/>
</dbReference>
<feature type="transmembrane region" description="Helical" evidence="11">
    <location>
        <begin position="78"/>
        <end position="99"/>
    </location>
</feature>
<dbReference type="SMART" id="SM00382">
    <property type="entry name" value="AAA"/>
    <property type="match status" value="1"/>
</dbReference>
<feature type="coiled-coil region" evidence="10">
    <location>
        <begin position="840"/>
        <end position="867"/>
    </location>
</feature>
<dbReference type="Gene3D" id="3.40.50.300">
    <property type="entry name" value="P-loop containing nucleotide triphosphate hydrolases"/>
    <property type="match status" value="1"/>
</dbReference>
<dbReference type="PROSITE" id="PS00211">
    <property type="entry name" value="ABC_TRANSPORTER_1"/>
    <property type="match status" value="1"/>
</dbReference>
<comment type="caution">
    <text evidence="14">The sequence shown here is derived from an EMBL/GenBank/DDBJ whole genome shotgun (WGS) entry which is preliminary data.</text>
</comment>
<feature type="transmembrane region" description="Helical" evidence="11">
    <location>
        <begin position="487"/>
        <end position="512"/>
    </location>
</feature>
<feature type="domain" description="ABC transporter" evidence="12">
    <location>
        <begin position="587"/>
        <end position="813"/>
    </location>
</feature>
<evidence type="ECO:0000256" key="8">
    <source>
        <dbReference type="ARBA" id="ARBA00022989"/>
    </source>
</evidence>
<dbReference type="AlphaFoldDB" id="A0A7J7MPZ6"/>
<feature type="domain" description="ABC transmembrane type-1" evidence="13">
    <location>
        <begin position="271"/>
        <end position="551"/>
    </location>
</feature>
<dbReference type="OrthoDB" id="6500128at2759"/>
<dbReference type="PANTHER" id="PTHR24223">
    <property type="entry name" value="ATP-BINDING CASSETTE SUB-FAMILY C"/>
    <property type="match status" value="1"/>
</dbReference>
<evidence type="ECO:0000256" key="1">
    <source>
        <dbReference type="ARBA" id="ARBA00004141"/>
    </source>
</evidence>
<keyword evidence="8 11" id="KW-1133">Transmembrane helix</keyword>
<dbReference type="PROSITE" id="PS50893">
    <property type="entry name" value="ABC_TRANSPORTER_2"/>
    <property type="match status" value="1"/>
</dbReference>
<keyword evidence="4 11" id="KW-0812">Transmembrane</keyword>
<evidence type="ECO:0000256" key="11">
    <source>
        <dbReference type="SAM" id="Phobius"/>
    </source>
</evidence>
<feature type="transmembrane region" description="Helical" evidence="11">
    <location>
        <begin position="111"/>
        <end position="133"/>
    </location>
</feature>
<dbReference type="FunFam" id="3.40.50.300:FF:000973">
    <property type="entry name" value="Multidrug resistance-associated protein 4"/>
    <property type="match status" value="1"/>
</dbReference>
<keyword evidence="3" id="KW-0813">Transport</keyword>
<evidence type="ECO:0000313" key="15">
    <source>
        <dbReference type="Proteomes" id="UP000541444"/>
    </source>
</evidence>
<gene>
    <name evidence="14" type="ORF">GIB67_000437</name>
</gene>
<dbReference type="GO" id="GO:0016887">
    <property type="term" value="F:ATP hydrolysis activity"/>
    <property type="evidence" value="ECO:0007669"/>
    <property type="project" value="InterPro"/>
</dbReference>
<dbReference type="PROSITE" id="PS50929">
    <property type="entry name" value="ABC_TM1F"/>
    <property type="match status" value="2"/>
</dbReference>
<feature type="transmembrane region" description="Helical" evidence="11">
    <location>
        <begin position="886"/>
        <end position="912"/>
    </location>
</feature>
<protein>
    <submittedName>
        <fullName evidence="14">Uncharacterized protein</fullName>
    </submittedName>
</protein>
<evidence type="ECO:0000256" key="6">
    <source>
        <dbReference type="ARBA" id="ARBA00022741"/>
    </source>
</evidence>
<feature type="domain" description="ABC transmembrane type-1" evidence="13">
    <location>
        <begin position="890"/>
        <end position="986"/>
    </location>
</feature>
<comment type="similarity">
    <text evidence="2">Belongs to the ABC transporter superfamily. ABCC family. Conjugate transporter (TC 3.A.1.208) subfamily.</text>
</comment>
<dbReference type="PANTHER" id="PTHR24223:SF222">
    <property type="entry name" value="OS01G0902100 PROTEIN"/>
    <property type="match status" value="1"/>
</dbReference>
<dbReference type="InterPro" id="IPR017871">
    <property type="entry name" value="ABC_transporter-like_CS"/>
</dbReference>
<dbReference type="CDD" id="cd03250">
    <property type="entry name" value="ABCC_MRP_domain1"/>
    <property type="match status" value="1"/>
</dbReference>
<keyword evidence="9 11" id="KW-0472">Membrane</keyword>
<evidence type="ECO:0000313" key="14">
    <source>
        <dbReference type="EMBL" id="KAF6156897.1"/>
    </source>
</evidence>
<keyword evidence="15" id="KW-1185">Reference proteome</keyword>
<evidence type="ECO:0000256" key="2">
    <source>
        <dbReference type="ARBA" id="ARBA00009726"/>
    </source>
</evidence>
<feature type="transmembrane region" description="Helical" evidence="11">
    <location>
        <begin position="47"/>
        <end position="66"/>
    </location>
</feature>
<keyword evidence="5" id="KW-0677">Repeat</keyword>
<dbReference type="CDD" id="cd18579">
    <property type="entry name" value="ABC_6TM_ABCC_D1"/>
    <property type="match status" value="1"/>
</dbReference>